<evidence type="ECO:0000256" key="3">
    <source>
        <dbReference type="ARBA" id="ARBA00022679"/>
    </source>
</evidence>
<keyword evidence="11" id="KW-1185">Reference proteome</keyword>
<dbReference type="InterPro" id="IPR045049">
    <property type="entry name" value="Pcy1-like"/>
</dbReference>
<dbReference type="OrthoDB" id="17102at2759"/>
<dbReference type="InterPro" id="IPR041723">
    <property type="entry name" value="CCT"/>
</dbReference>
<evidence type="ECO:0000256" key="9">
    <source>
        <dbReference type="SAM" id="MobiDB-lite"/>
    </source>
</evidence>
<evidence type="ECO:0000256" key="1">
    <source>
        <dbReference type="ARBA" id="ARBA00010101"/>
    </source>
</evidence>
<dbReference type="VEuPathDB" id="FungiDB:L203_03813"/>
<dbReference type="InterPro" id="IPR014729">
    <property type="entry name" value="Rossmann-like_a/b/a_fold"/>
</dbReference>
<feature type="compositionally biased region" description="Polar residues" evidence="9">
    <location>
        <begin position="38"/>
        <end position="47"/>
    </location>
</feature>
<organism evidence="10 11">
    <name type="scientific">Cryptococcus depauperatus CBS 7841</name>
    <dbReference type="NCBI Taxonomy" id="1295531"/>
    <lineage>
        <taxon>Eukaryota</taxon>
        <taxon>Fungi</taxon>
        <taxon>Dikarya</taxon>
        <taxon>Basidiomycota</taxon>
        <taxon>Agaricomycotina</taxon>
        <taxon>Tremellomycetes</taxon>
        <taxon>Tremellales</taxon>
        <taxon>Cryptococcaceae</taxon>
        <taxon>Cryptococcus</taxon>
    </lineage>
</organism>
<name>A0A1E3IEQ1_9TREE</name>
<reference evidence="10" key="1">
    <citation type="submission" date="2016-06" db="EMBL/GenBank/DDBJ databases">
        <authorList>
            <person name="Cuomo C."/>
            <person name="Litvintseva A."/>
            <person name="Heitman J."/>
            <person name="Chen Y."/>
            <person name="Sun S."/>
            <person name="Springer D."/>
            <person name="Dromer F."/>
            <person name="Young S."/>
            <person name="Zeng Q."/>
            <person name="Chapman S."/>
            <person name="Gujja S."/>
            <person name="Saif S."/>
            <person name="Birren B."/>
        </authorList>
    </citation>
    <scope>NUCLEOTIDE SEQUENCE</scope>
    <source>
        <strain evidence="10">CBS 7841</strain>
    </source>
</reference>
<dbReference type="RefSeq" id="XP_066069176.1">
    <property type="nucleotide sequence ID" value="XM_066213079.1"/>
</dbReference>
<feature type="region of interest" description="Disordered" evidence="9">
    <location>
        <begin position="422"/>
        <end position="442"/>
    </location>
</feature>
<dbReference type="PANTHER" id="PTHR10739">
    <property type="entry name" value="CYTIDYLYLTRANSFERASE"/>
    <property type="match status" value="1"/>
</dbReference>
<dbReference type="KEGG" id="cdep:91087897"/>
<keyword evidence="2" id="KW-0444">Lipid biosynthesis</keyword>
<accession>A0A1E3IEQ1</accession>
<keyword evidence="6" id="KW-0594">Phospholipid biosynthesis</keyword>
<dbReference type="FunFam" id="3.40.50.620:FF:000172">
    <property type="entry name" value="Related to choline-phosphate cytidylyltransferase"/>
    <property type="match status" value="1"/>
</dbReference>
<keyword evidence="7" id="KW-1208">Phospholipid metabolism</keyword>
<dbReference type="EMBL" id="CP143787">
    <property type="protein sequence ID" value="WVN88476.1"/>
    <property type="molecule type" value="Genomic_DNA"/>
</dbReference>
<dbReference type="CDD" id="cd02174">
    <property type="entry name" value="CCT"/>
    <property type="match status" value="1"/>
</dbReference>
<keyword evidence="4" id="KW-0548">Nucleotidyltransferase</keyword>
<dbReference type="Gene3D" id="3.40.50.620">
    <property type="entry name" value="HUPs"/>
    <property type="match status" value="1"/>
</dbReference>
<sequence length="442" mass="48935">MSVNPAGAKRHTRNRMVERRATRDPSSSRDASEEDNDNIGNSLSDVGSFSIRDEVSSANSTVGSPKMHPLSALSPHTVNPQASAVPRRALHPERIAKLGGEGSQSGLDSPTYDGDVESSSTVGHRHYKRPSSPLAGITSEITQRSLSSTQRQPTPRASQTNLAISDDQLVQNSPFSEIYIRPLDVSIAPSVALSKAASNPPTLPSTPNSAGGPPRMFTQPVERTEEDIKSFVQRAIDGNGQLDGVERWWKTNPPPKGEVVRVYADGVYDLFHFGHALQLRQAKLSFPQVHLIVGVCSDTLCAQHKSAPAMTHAERCEAVRHCRWADEVIPDAPWVVDQEFLDKHQIDYIAHDELVYPSKDHEDVYTFAKREGRFVPTRRTPAISTSDLLERIVRGYRDGFFDSKLEMNGHPELIAADVDWDSSASVEKREKRKEAHHHKVKK</sequence>
<feature type="region of interest" description="Disordered" evidence="9">
    <location>
        <begin position="1"/>
        <end position="165"/>
    </location>
</feature>
<evidence type="ECO:0000256" key="4">
    <source>
        <dbReference type="ARBA" id="ARBA00022695"/>
    </source>
</evidence>
<dbReference type="GO" id="GO:0005635">
    <property type="term" value="C:nuclear envelope"/>
    <property type="evidence" value="ECO:0007669"/>
    <property type="project" value="TreeGrafter"/>
</dbReference>
<proteinExistence type="inferred from homology"/>
<feature type="compositionally biased region" description="Low complexity" evidence="9">
    <location>
        <begin position="196"/>
        <end position="210"/>
    </location>
</feature>
<feature type="region of interest" description="Disordered" evidence="9">
    <location>
        <begin position="195"/>
        <end position="216"/>
    </location>
</feature>
<evidence type="ECO:0000256" key="5">
    <source>
        <dbReference type="ARBA" id="ARBA00023098"/>
    </source>
</evidence>
<gene>
    <name evidence="10" type="ORF">L203_103687</name>
</gene>
<protein>
    <recommendedName>
        <fullName evidence="8">choline-phosphate cytidylyltransferase</fullName>
        <ecNumber evidence="8">2.7.7.15</ecNumber>
    </recommendedName>
</protein>
<keyword evidence="5" id="KW-0443">Lipid metabolism</keyword>
<evidence type="ECO:0000256" key="7">
    <source>
        <dbReference type="ARBA" id="ARBA00023264"/>
    </source>
</evidence>
<dbReference type="AlphaFoldDB" id="A0A1E3IEQ1"/>
<evidence type="ECO:0000256" key="8">
    <source>
        <dbReference type="ARBA" id="ARBA00026101"/>
    </source>
</evidence>
<reference evidence="10" key="2">
    <citation type="journal article" date="2022" name="Elife">
        <title>Obligate sexual reproduction of a homothallic fungus closely related to the Cryptococcus pathogenic species complex.</title>
        <authorList>
            <person name="Passer A.R."/>
            <person name="Clancey S.A."/>
            <person name="Shea T."/>
            <person name="David-Palma M."/>
            <person name="Averette A.F."/>
            <person name="Boekhout T."/>
            <person name="Porcel B.M."/>
            <person name="Nowrousian M."/>
            <person name="Cuomo C.A."/>
            <person name="Sun S."/>
            <person name="Heitman J."/>
            <person name="Coelho M.A."/>
        </authorList>
    </citation>
    <scope>NUCLEOTIDE SEQUENCE</scope>
    <source>
        <strain evidence="10">CBS 7841</strain>
    </source>
</reference>
<keyword evidence="3" id="KW-0808">Transferase</keyword>
<evidence type="ECO:0000256" key="6">
    <source>
        <dbReference type="ARBA" id="ARBA00023209"/>
    </source>
</evidence>
<dbReference type="GO" id="GO:0031210">
    <property type="term" value="F:phosphatidylcholine binding"/>
    <property type="evidence" value="ECO:0007669"/>
    <property type="project" value="TreeGrafter"/>
</dbReference>
<dbReference type="GO" id="GO:0004105">
    <property type="term" value="F:choline-phosphate cytidylyltransferase activity"/>
    <property type="evidence" value="ECO:0007669"/>
    <property type="project" value="UniProtKB-EC"/>
</dbReference>
<dbReference type="Pfam" id="PF01467">
    <property type="entry name" value="CTP_transf_like"/>
    <property type="match status" value="1"/>
</dbReference>
<dbReference type="EC" id="2.7.7.15" evidence="8"/>
<feature type="compositionally biased region" description="Basic and acidic residues" evidence="9">
    <location>
        <begin position="15"/>
        <end position="31"/>
    </location>
</feature>
<dbReference type="SUPFAM" id="SSF52374">
    <property type="entry name" value="Nucleotidylyl transferase"/>
    <property type="match status" value="1"/>
</dbReference>
<feature type="compositionally biased region" description="Polar residues" evidence="9">
    <location>
        <begin position="139"/>
        <end position="165"/>
    </location>
</feature>
<evidence type="ECO:0000313" key="10">
    <source>
        <dbReference type="EMBL" id="WVN88476.1"/>
    </source>
</evidence>
<comment type="similarity">
    <text evidence="1">Belongs to the cytidylyltransferase family.</text>
</comment>
<evidence type="ECO:0000256" key="2">
    <source>
        <dbReference type="ARBA" id="ARBA00022516"/>
    </source>
</evidence>
<dbReference type="Proteomes" id="UP000094043">
    <property type="component" value="Chromosome 4"/>
</dbReference>
<dbReference type="PANTHER" id="PTHR10739:SF13">
    <property type="entry name" value="CHOLINE-PHOSPHATE CYTIDYLYLTRANSFERASE"/>
    <property type="match status" value="1"/>
</dbReference>
<dbReference type="InterPro" id="IPR004821">
    <property type="entry name" value="Cyt_trans-like"/>
</dbReference>
<reference evidence="10" key="3">
    <citation type="submission" date="2024-01" db="EMBL/GenBank/DDBJ databases">
        <authorList>
            <person name="Coelho M.A."/>
            <person name="David-Palma M."/>
            <person name="Shea T."/>
            <person name="Sun S."/>
            <person name="Cuomo C.A."/>
            <person name="Heitman J."/>
        </authorList>
    </citation>
    <scope>NUCLEOTIDE SEQUENCE</scope>
    <source>
        <strain evidence="10">CBS 7841</strain>
    </source>
</reference>
<dbReference type="NCBIfam" id="TIGR00125">
    <property type="entry name" value="cyt_tran_rel"/>
    <property type="match status" value="1"/>
</dbReference>
<dbReference type="GeneID" id="91087897"/>
<evidence type="ECO:0000313" key="11">
    <source>
        <dbReference type="Proteomes" id="UP000094043"/>
    </source>
</evidence>